<dbReference type="GO" id="GO:0007165">
    <property type="term" value="P:signal transduction"/>
    <property type="evidence" value="ECO:0007669"/>
    <property type="project" value="UniProtKB-KW"/>
</dbReference>
<dbReference type="InterPro" id="IPR004117">
    <property type="entry name" value="7tm6_olfct_rcpt"/>
</dbReference>
<evidence type="ECO:0000256" key="1">
    <source>
        <dbReference type="ARBA" id="ARBA00004651"/>
    </source>
</evidence>
<comment type="subcellular location">
    <subcellularLocation>
        <location evidence="1">Cell membrane</location>
        <topology evidence="1">Multi-pass membrane protein</topology>
    </subcellularLocation>
</comment>
<evidence type="ECO:0000256" key="2">
    <source>
        <dbReference type="ARBA" id="ARBA00022475"/>
    </source>
</evidence>
<accession>A0A9P0D101</accession>
<evidence type="ECO:0000259" key="13">
    <source>
        <dbReference type="PROSITE" id="PS50158"/>
    </source>
</evidence>
<feature type="domain" description="CCHC-type" evidence="13">
    <location>
        <begin position="416"/>
        <end position="431"/>
    </location>
</feature>
<keyword evidence="4 12" id="KW-0812">Transmembrane</keyword>
<feature type="transmembrane region" description="Helical" evidence="12">
    <location>
        <begin position="12"/>
        <end position="35"/>
    </location>
</feature>
<reference evidence="14" key="1">
    <citation type="submission" date="2022-01" db="EMBL/GenBank/DDBJ databases">
        <authorList>
            <person name="King R."/>
        </authorList>
    </citation>
    <scope>NUCLEOTIDE SEQUENCE</scope>
</reference>
<dbReference type="InterPro" id="IPR036875">
    <property type="entry name" value="Znf_CCHC_sf"/>
</dbReference>
<dbReference type="EMBL" id="OV651816">
    <property type="protein sequence ID" value="CAH1109888.1"/>
    <property type="molecule type" value="Genomic_DNA"/>
</dbReference>
<feature type="compositionally biased region" description="Low complexity" evidence="11">
    <location>
        <begin position="436"/>
        <end position="455"/>
    </location>
</feature>
<keyword evidence="3" id="KW-0716">Sensory transduction</keyword>
<evidence type="ECO:0000256" key="12">
    <source>
        <dbReference type="SAM" id="Phobius"/>
    </source>
</evidence>
<keyword evidence="2" id="KW-1003">Cell membrane</keyword>
<evidence type="ECO:0000256" key="5">
    <source>
        <dbReference type="ARBA" id="ARBA00022725"/>
    </source>
</evidence>
<dbReference type="PANTHER" id="PTHR21137:SF35">
    <property type="entry name" value="ODORANT RECEPTOR 19A-RELATED"/>
    <property type="match status" value="1"/>
</dbReference>
<feature type="region of interest" description="Disordered" evidence="11">
    <location>
        <begin position="432"/>
        <end position="455"/>
    </location>
</feature>
<dbReference type="SUPFAM" id="SSF57756">
    <property type="entry name" value="Retrovirus zinc finger-like domains"/>
    <property type="match status" value="1"/>
</dbReference>
<keyword evidence="10" id="KW-0862">Zinc</keyword>
<dbReference type="GO" id="GO:0005549">
    <property type="term" value="F:odorant binding"/>
    <property type="evidence" value="ECO:0007669"/>
    <property type="project" value="InterPro"/>
</dbReference>
<keyword evidence="10" id="KW-0863">Zinc-finger</keyword>
<evidence type="ECO:0000256" key="7">
    <source>
        <dbReference type="ARBA" id="ARBA00023136"/>
    </source>
</evidence>
<dbReference type="Gene3D" id="4.10.60.10">
    <property type="entry name" value="Zinc finger, CCHC-type"/>
    <property type="match status" value="1"/>
</dbReference>
<evidence type="ECO:0000313" key="14">
    <source>
        <dbReference type="EMBL" id="CAH1109888.1"/>
    </source>
</evidence>
<keyword evidence="7 12" id="KW-0472">Membrane</keyword>
<dbReference type="GO" id="GO:0008270">
    <property type="term" value="F:zinc ion binding"/>
    <property type="evidence" value="ECO:0007669"/>
    <property type="project" value="UniProtKB-KW"/>
</dbReference>
<sequence length="534" mass="61181">MYPKFDSWPVVIMYCIKVSFFMGFFFGGIVLAELVNLYYSLNNLNELMNALFLTLTNLVSIYKYYVICKNQKKLLILTEKINRKEFQPQSLAQFESLKKYVKLSKMISFLLYAGCTATCSFWAVYPYTDENGPFLPIAAYIPFETKNSTLFGYVYAYEIVATAIGGYTDLSADCLMASFLMVVCGQLNILNDTLAHIRDIAEFEMEQNNCVTKCYEKNRKTDILQKIMNRKLIECIMHHRYIIEFAEDWTHIFTISLFGQFIVSVFVFCATFFEMTQVSFASVRFFSMALYQYCMLLEIFPVCYFGNEVIVESNKLTNSAYHSNWMDCSLEFQKNLLFFMTRSQRVIKLFAGNFFTLSLDTFIKLLKISSALPEYSHSFRRQVYMSPHNFSLPDSFTLDFDDTTYRIYLSQDGMVCYNCKKPGHIVSQCPKNTNASPSTQTNTIPQTTTPTVPSVSSMPIVSANIKIPSHTITPQTNILPLSIQSTTVLANIQQSATAENSTQEAIIQPLPMEQNPLLKDSGHKRNSFTRHGCN</sequence>
<dbReference type="PANTHER" id="PTHR21137">
    <property type="entry name" value="ODORANT RECEPTOR"/>
    <property type="match status" value="1"/>
</dbReference>
<feature type="compositionally biased region" description="Basic residues" evidence="11">
    <location>
        <begin position="522"/>
        <end position="534"/>
    </location>
</feature>
<evidence type="ECO:0000256" key="3">
    <source>
        <dbReference type="ARBA" id="ARBA00022606"/>
    </source>
</evidence>
<feature type="transmembrane region" description="Helical" evidence="12">
    <location>
        <begin position="249"/>
        <end position="273"/>
    </location>
</feature>
<evidence type="ECO:0000313" key="15">
    <source>
        <dbReference type="Proteomes" id="UP001153636"/>
    </source>
</evidence>
<feature type="transmembrane region" description="Helical" evidence="12">
    <location>
        <begin position="285"/>
        <end position="307"/>
    </location>
</feature>
<dbReference type="Proteomes" id="UP001153636">
    <property type="component" value="Chromosome 4"/>
</dbReference>
<evidence type="ECO:0000256" key="8">
    <source>
        <dbReference type="ARBA" id="ARBA00023170"/>
    </source>
</evidence>
<keyword evidence="5" id="KW-0552">Olfaction</keyword>
<dbReference type="GO" id="GO:0004984">
    <property type="term" value="F:olfactory receptor activity"/>
    <property type="evidence" value="ECO:0007669"/>
    <property type="project" value="InterPro"/>
</dbReference>
<keyword evidence="15" id="KW-1185">Reference proteome</keyword>
<evidence type="ECO:0000256" key="10">
    <source>
        <dbReference type="PROSITE-ProRule" id="PRU00047"/>
    </source>
</evidence>
<dbReference type="OrthoDB" id="8189294at2759"/>
<keyword evidence="10" id="KW-0479">Metal-binding</keyword>
<protein>
    <recommendedName>
        <fullName evidence="13">CCHC-type domain-containing protein</fullName>
    </recommendedName>
</protein>
<evidence type="ECO:0000256" key="9">
    <source>
        <dbReference type="ARBA" id="ARBA00023224"/>
    </source>
</evidence>
<dbReference type="Pfam" id="PF02949">
    <property type="entry name" value="7tm_6"/>
    <property type="match status" value="1"/>
</dbReference>
<dbReference type="SMART" id="SM00343">
    <property type="entry name" value="ZnF_C2HC"/>
    <property type="match status" value="1"/>
</dbReference>
<name>A0A9P0D101_9CUCU</name>
<organism evidence="14 15">
    <name type="scientific">Psylliodes chrysocephalus</name>
    <dbReference type="NCBI Taxonomy" id="3402493"/>
    <lineage>
        <taxon>Eukaryota</taxon>
        <taxon>Metazoa</taxon>
        <taxon>Ecdysozoa</taxon>
        <taxon>Arthropoda</taxon>
        <taxon>Hexapoda</taxon>
        <taxon>Insecta</taxon>
        <taxon>Pterygota</taxon>
        <taxon>Neoptera</taxon>
        <taxon>Endopterygota</taxon>
        <taxon>Coleoptera</taxon>
        <taxon>Polyphaga</taxon>
        <taxon>Cucujiformia</taxon>
        <taxon>Chrysomeloidea</taxon>
        <taxon>Chrysomelidae</taxon>
        <taxon>Galerucinae</taxon>
        <taxon>Alticini</taxon>
        <taxon>Psylliodes</taxon>
    </lineage>
</organism>
<keyword evidence="9" id="KW-0807">Transducer</keyword>
<gene>
    <name evidence="14" type="ORF">PSYICH_LOCUS10639</name>
</gene>
<feature type="transmembrane region" description="Helical" evidence="12">
    <location>
        <begin position="106"/>
        <end position="125"/>
    </location>
</feature>
<feature type="transmembrane region" description="Helical" evidence="12">
    <location>
        <begin position="47"/>
        <end position="66"/>
    </location>
</feature>
<dbReference type="InterPro" id="IPR001878">
    <property type="entry name" value="Znf_CCHC"/>
</dbReference>
<dbReference type="PROSITE" id="PS50158">
    <property type="entry name" value="ZF_CCHC"/>
    <property type="match status" value="1"/>
</dbReference>
<keyword evidence="6 12" id="KW-1133">Transmembrane helix</keyword>
<evidence type="ECO:0000256" key="6">
    <source>
        <dbReference type="ARBA" id="ARBA00022989"/>
    </source>
</evidence>
<dbReference type="Pfam" id="PF00098">
    <property type="entry name" value="zf-CCHC"/>
    <property type="match status" value="1"/>
</dbReference>
<keyword evidence="8" id="KW-0675">Receptor</keyword>
<evidence type="ECO:0000256" key="4">
    <source>
        <dbReference type="ARBA" id="ARBA00022692"/>
    </source>
</evidence>
<evidence type="ECO:0000256" key="11">
    <source>
        <dbReference type="SAM" id="MobiDB-lite"/>
    </source>
</evidence>
<dbReference type="AlphaFoldDB" id="A0A9P0D101"/>
<feature type="region of interest" description="Disordered" evidence="11">
    <location>
        <begin position="512"/>
        <end position="534"/>
    </location>
</feature>
<proteinExistence type="predicted"/>
<dbReference type="GO" id="GO:0003676">
    <property type="term" value="F:nucleic acid binding"/>
    <property type="evidence" value="ECO:0007669"/>
    <property type="project" value="InterPro"/>
</dbReference>
<dbReference type="GO" id="GO:0005886">
    <property type="term" value="C:plasma membrane"/>
    <property type="evidence" value="ECO:0007669"/>
    <property type="project" value="UniProtKB-SubCell"/>
</dbReference>